<organism evidence="2 3">
    <name type="scientific">Asanoa siamensis</name>
    <dbReference type="NCBI Taxonomy" id="926357"/>
    <lineage>
        <taxon>Bacteria</taxon>
        <taxon>Bacillati</taxon>
        <taxon>Actinomycetota</taxon>
        <taxon>Actinomycetes</taxon>
        <taxon>Micromonosporales</taxon>
        <taxon>Micromonosporaceae</taxon>
        <taxon>Asanoa</taxon>
    </lineage>
</organism>
<gene>
    <name evidence="2" type="ORF">Asi02nite_80090</name>
</gene>
<comment type="caution">
    <text evidence="2">The sequence shown here is derived from an EMBL/GenBank/DDBJ whole genome shotgun (WGS) entry which is preliminary data.</text>
</comment>
<dbReference type="EMBL" id="BONE01000149">
    <property type="protein sequence ID" value="GIF78491.1"/>
    <property type="molecule type" value="Genomic_DNA"/>
</dbReference>
<keyword evidence="3" id="KW-1185">Reference proteome</keyword>
<evidence type="ECO:0000256" key="1">
    <source>
        <dbReference type="SAM" id="MobiDB-lite"/>
    </source>
</evidence>
<accession>A0ABQ4D4M3</accession>
<feature type="region of interest" description="Disordered" evidence="1">
    <location>
        <begin position="45"/>
        <end position="84"/>
    </location>
</feature>
<sequence length="84" mass="9078">MPVPAELSHAQKVHLLPVAGLPEPSARHVFSSHDSRDRRAALRVGRQPFQDPADEFEQAVPRHHASATPLRAPAGGTILASKAY</sequence>
<name>A0ABQ4D4M3_9ACTN</name>
<reference evidence="2 3" key="1">
    <citation type="submission" date="2021-01" db="EMBL/GenBank/DDBJ databases">
        <title>Whole genome shotgun sequence of Asanoa siamensis NBRC 107932.</title>
        <authorList>
            <person name="Komaki H."/>
            <person name="Tamura T."/>
        </authorList>
    </citation>
    <scope>NUCLEOTIDE SEQUENCE [LARGE SCALE GENOMIC DNA]</scope>
    <source>
        <strain evidence="2 3">NBRC 107932</strain>
    </source>
</reference>
<evidence type="ECO:0000313" key="3">
    <source>
        <dbReference type="Proteomes" id="UP000604117"/>
    </source>
</evidence>
<evidence type="ECO:0000313" key="2">
    <source>
        <dbReference type="EMBL" id="GIF78491.1"/>
    </source>
</evidence>
<dbReference type="RefSeq" id="WP_203719319.1">
    <property type="nucleotide sequence ID" value="NZ_BONE01000149.1"/>
</dbReference>
<proteinExistence type="predicted"/>
<dbReference type="Proteomes" id="UP000604117">
    <property type="component" value="Unassembled WGS sequence"/>
</dbReference>
<protein>
    <submittedName>
        <fullName evidence="2">Uncharacterized protein</fullName>
    </submittedName>
</protein>